<name>A0ABP3HW08_9CAUL</name>
<evidence type="ECO:0000256" key="7">
    <source>
        <dbReference type="ARBA" id="ARBA00022777"/>
    </source>
</evidence>
<evidence type="ECO:0000256" key="4">
    <source>
        <dbReference type="ARBA" id="ARBA00022475"/>
    </source>
</evidence>
<feature type="transmembrane region" description="Helical" evidence="10">
    <location>
        <begin position="42"/>
        <end position="63"/>
    </location>
</feature>
<dbReference type="InterPro" id="IPR005467">
    <property type="entry name" value="His_kinase_dom"/>
</dbReference>
<dbReference type="SMART" id="SM00387">
    <property type="entry name" value="HATPase_c"/>
    <property type="match status" value="1"/>
</dbReference>
<dbReference type="InterPro" id="IPR036890">
    <property type="entry name" value="HATPase_C_sf"/>
</dbReference>
<evidence type="ECO:0000313" key="13">
    <source>
        <dbReference type="Proteomes" id="UP001500791"/>
    </source>
</evidence>
<dbReference type="InterPro" id="IPR050980">
    <property type="entry name" value="2C_sensor_his_kinase"/>
</dbReference>
<keyword evidence="4" id="KW-1003">Cell membrane</keyword>
<feature type="transmembrane region" description="Helical" evidence="10">
    <location>
        <begin position="186"/>
        <end position="204"/>
    </location>
</feature>
<dbReference type="Pfam" id="PF02518">
    <property type="entry name" value="HATPase_c"/>
    <property type="match status" value="1"/>
</dbReference>
<dbReference type="EMBL" id="BAAAEJ010000003">
    <property type="protein sequence ID" value="GAA0382143.1"/>
    <property type="molecule type" value="Genomic_DNA"/>
</dbReference>
<evidence type="ECO:0000256" key="10">
    <source>
        <dbReference type="SAM" id="Phobius"/>
    </source>
</evidence>
<comment type="catalytic activity">
    <reaction evidence="1">
        <text>ATP + protein L-histidine = ADP + protein N-phospho-L-histidine.</text>
        <dbReference type="EC" id="2.7.13.3"/>
    </reaction>
</comment>
<keyword evidence="6" id="KW-0547">Nucleotide-binding</keyword>
<gene>
    <name evidence="12" type="ORF">GCM10009093_06390</name>
</gene>
<dbReference type="PANTHER" id="PTHR44936:SF10">
    <property type="entry name" value="SENSOR PROTEIN RSTB"/>
    <property type="match status" value="1"/>
</dbReference>
<comment type="subcellular location">
    <subcellularLocation>
        <location evidence="2">Cell membrane</location>
        <topology evidence="2">Multi-pass membrane protein</topology>
    </subcellularLocation>
</comment>
<evidence type="ECO:0000256" key="8">
    <source>
        <dbReference type="ARBA" id="ARBA00022840"/>
    </source>
</evidence>
<keyword evidence="10" id="KW-1133">Transmembrane helix</keyword>
<dbReference type="InterPro" id="IPR003661">
    <property type="entry name" value="HisK_dim/P_dom"/>
</dbReference>
<keyword evidence="5" id="KW-0808">Transferase</keyword>
<feature type="region of interest" description="Disordered" evidence="9">
    <location>
        <begin position="454"/>
        <end position="493"/>
    </location>
</feature>
<evidence type="ECO:0000259" key="11">
    <source>
        <dbReference type="PROSITE" id="PS50109"/>
    </source>
</evidence>
<dbReference type="InterPro" id="IPR036097">
    <property type="entry name" value="HisK_dim/P_sf"/>
</dbReference>
<evidence type="ECO:0000256" key="5">
    <source>
        <dbReference type="ARBA" id="ARBA00022679"/>
    </source>
</evidence>
<comment type="caution">
    <text evidence="12">The sequence shown here is derived from an EMBL/GenBank/DDBJ whole genome shotgun (WGS) entry which is preliminary data.</text>
</comment>
<feature type="transmembrane region" description="Helical" evidence="10">
    <location>
        <begin position="149"/>
        <end position="174"/>
    </location>
</feature>
<evidence type="ECO:0000256" key="3">
    <source>
        <dbReference type="ARBA" id="ARBA00012438"/>
    </source>
</evidence>
<evidence type="ECO:0000313" key="12">
    <source>
        <dbReference type="EMBL" id="GAA0382143.1"/>
    </source>
</evidence>
<dbReference type="CDD" id="cd00082">
    <property type="entry name" value="HisKA"/>
    <property type="match status" value="1"/>
</dbReference>
<dbReference type="Proteomes" id="UP001500791">
    <property type="component" value="Unassembled WGS sequence"/>
</dbReference>
<proteinExistence type="predicted"/>
<dbReference type="SMART" id="SM00388">
    <property type="entry name" value="HisKA"/>
    <property type="match status" value="1"/>
</dbReference>
<keyword evidence="7 12" id="KW-0418">Kinase</keyword>
<dbReference type="InterPro" id="IPR003594">
    <property type="entry name" value="HATPase_dom"/>
</dbReference>
<feature type="domain" description="Histidine kinase" evidence="11">
    <location>
        <begin position="239"/>
        <end position="476"/>
    </location>
</feature>
<dbReference type="Gene3D" id="1.10.287.130">
    <property type="match status" value="1"/>
</dbReference>
<dbReference type="GO" id="GO:0016301">
    <property type="term" value="F:kinase activity"/>
    <property type="evidence" value="ECO:0007669"/>
    <property type="project" value="UniProtKB-KW"/>
</dbReference>
<feature type="transmembrane region" description="Helical" evidence="10">
    <location>
        <begin position="69"/>
        <end position="91"/>
    </location>
</feature>
<keyword evidence="13" id="KW-1185">Reference proteome</keyword>
<dbReference type="Pfam" id="PF00512">
    <property type="entry name" value="HisKA"/>
    <property type="match status" value="1"/>
</dbReference>
<feature type="transmembrane region" description="Helical" evidence="10">
    <location>
        <begin position="112"/>
        <end position="137"/>
    </location>
</feature>
<evidence type="ECO:0000256" key="6">
    <source>
        <dbReference type="ARBA" id="ARBA00022741"/>
    </source>
</evidence>
<dbReference type="RefSeq" id="WP_341771060.1">
    <property type="nucleotide sequence ID" value="NZ_BAAAEJ010000003.1"/>
</dbReference>
<keyword evidence="10" id="KW-0472">Membrane</keyword>
<dbReference type="Gene3D" id="3.30.565.10">
    <property type="entry name" value="Histidine kinase-like ATPase, C-terminal domain"/>
    <property type="match status" value="1"/>
</dbReference>
<evidence type="ECO:0000256" key="9">
    <source>
        <dbReference type="SAM" id="MobiDB-lite"/>
    </source>
</evidence>
<keyword evidence="10" id="KW-0812">Transmembrane</keyword>
<evidence type="ECO:0000256" key="1">
    <source>
        <dbReference type="ARBA" id="ARBA00000085"/>
    </source>
</evidence>
<dbReference type="SUPFAM" id="SSF55874">
    <property type="entry name" value="ATPase domain of HSP90 chaperone/DNA topoisomerase II/histidine kinase"/>
    <property type="match status" value="1"/>
</dbReference>
<dbReference type="NCBIfam" id="NF033792">
    <property type="entry name" value="ActS_PrrB_HisK"/>
    <property type="match status" value="1"/>
</dbReference>
<organism evidence="12 13">
    <name type="scientific">Brevundimonas terrae</name>
    <dbReference type="NCBI Taxonomy" id="363631"/>
    <lineage>
        <taxon>Bacteria</taxon>
        <taxon>Pseudomonadati</taxon>
        <taxon>Pseudomonadota</taxon>
        <taxon>Alphaproteobacteria</taxon>
        <taxon>Caulobacterales</taxon>
        <taxon>Caulobacteraceae</taxon>
        <taxon>Brevundimonas</taxon>
    </lineage>
</organism>
<accession>A0ABP3HW08</accession>
<evidence type="ECO:0000256" key="2">
    <source>
        <dbReference type="ARBA" id="ARBA00004651"/>
    </source>
</evidence>
<sequence length="493" mass="52151">MTSKEAPSLSQAVAAAANGGAENLFGLSDGSRRGRGLPMRTLIALRWLSIIGQATAVLSAYFVMHFPLPLWECLATIGASAVMNIIAMMRARNMRLSLPDGPRTGIHLGFDILQLSVLLALTGGLTNPFCLLLVAPVSVAAASLSIRQALVLGAMAVACVVGLYHWSLPLPWLVHEQLELPGLYRLELGLALMTGMLFISGYTWKVAADAEKLELALATTQDVLQREQRLAAIGGLAAAAAHELGTPLATIQIVAREMLRSAPDGSPAAEDAALILQQAGRCRDILNQLSASPDEGDALYADVALKALLQEVAEPHEGFDLEFDISVQSAGNQPLPRVKRLPEIVHGLSALVENAADFATSKVSLSASVDAGWIAIDIVDDGPGFASDVLPRLGEPYVTTRPQSKARRALAAQLSDSSRQPQPVIAPSQGGMGLGFFIARTLLERTGAKVSIGDAASTEKGQNKGAHVSVRWPRQRLEATTPDDNPMEPDVAV</sequence>
<dbReference type="SUPFAM" id="SSF47384">
    <property type="entry name" value="Homodimeric domain of signal transducing histidine kinase"/>
    <property type="match status" value="1"/>
</dbReference>
<reference evidence="13" key="1">
    <citation type="journal article" date="2019" name="Int. J. Syst. Evol. Microbiol.">
        <title>The Global Catalogue of Microorganisms (GCM) 10K type strain sequencing project: providing services to taxonomists for standard genome sequencing and annotation.</title>
        <authorList>
            <consortium name="The Broad Institute Genomics Platform"/>
            <consortium name="The Broad Institute Genome Sequencing Center for Infectious Disease"/>
            <person name="Wu L."/>
            <person name="Ma J."/>
        </authorList>
    </citation>
    <scope>NUCLEOTIDE SEQUENCE [LARGE SCALE GENOMIC DNA]</scope>
    <source>
        <strain evidence="13">JCM 13476</strain>
    </source>
</reference>
<dbReference type="InterPro" id="IPR047770">
    <property type="entry name" value="RegB"/>
</dbReference>
<protein>
    <recommendedName>
        <fullName evidence="3">histidine kinase</fullName>
        <ecNumber evidence="3">2.7.13.3</ecNumber>
    </recommendedName>
</protein>
<dbReference type="PROSITE" id="PS50109">
    <property type="entry name" value="HIS_KIN"/>
    <property type="match status" value="1"/>
</dbReference>
<dbReference type="EC" id="2.7.13.3" evidence="3"/>
<dbReference type="PANTHER" id="PTHR44936">
    <property type="entry name" value="SENSOR PROTEIN CREC"/>
    <property type="match status" value="1"/>
</dbReference>
<keyword evidence="8" id="KW-0067">ATP-binding</keyword>